<proteinExistence type="inferred from homology"/>
<dbReference type="InterPro" id="IPR003663">
    <property type="entry name" value="Sugar/inositol_transpt"/>
</dbReference>
<dbReference type="Pfam" id="PF00083">
    <property type="entry name" value="Sugar_tr"/>
    <property type="match status" value="1"/>
</dbReference>
<name>A0A1E3PU68_LIPST</name>
<dbReference type="InterPro" id="IPR020846">
    <property type="entry name" value="MFS_dom"/>
</dbReference>
<feature type="transmembrane region" description="Helical" evidence="8">
    <location>
        <begin position="138"/>
        <end position="157"/>
    </location>
</feature>
<feature type="transmembrane region" description="Helical" evidence="8">
    <location>
        <begin position="480"/>
        <end position="500"/>
    </location>
</feature>
<evidence type="ECO:0000256" key="2">
    <source>
        <dbReference type="ARBA" id="ARBA00010992"/>
    </source>
</evidence>
<evidence type="ECO:0000256" key="8">
    <source>
        <dbReference type="SAM" id="Phobius"/>
    </source>
</evidence>
<feature type="domain" description="Major facilitator superfamily (MFS) profile" evidence="9">
    <location>
        <begin position="62"/>
        <end position="504"/>
    </location>
</feature>
<dbReference type="STRING" id="675824.A0A1E3PU68"/>
<protein>
    <recommendedName>
        <fullName evidence="9">Major facilitator superfamily (MFS) profile domain-containing protein</fullName>
    </recommendedName>
</protein>
<dbReference type="PROSITE" id="PS50850">
    <property type="entry name" value="MFS"/>
    <property type="match status" value="1"/>
</dbReference>
<feature type="transmembrane region" description="Helical" evidence="8">
    <location>
        <begin position="416"/>
        <end position="439"/>
    </location>
</feature>
<dbReference type="FunFam" id="1.20.1250.20:FF:000134">
    <property type="entry name" value="MFS sugar transporter protein"/>
    <property type="match status" value="1"/>
</dbReference>
<feature type="transmembrane region" description="Helical" evidence="8">
    <location>
        <begin position="451"/>
        <end position="474"/>
    </location>
</feature>
<keyword evidence="4 8" id="KW-0812">Transmembrane</keyword>
<evidence type="ECO:0000256" key="1">
    <source>
        <dbReference type="ARBA" id="ARBA00004141"/>
    </source>
</evidence>
<dbReference type="EMBL" id="KV454307">
    <property type="protein sequence ID" value="ODQ68969.1"/>
    <property type="molecule type" value="Genomic_DNA"/>
</dbReference>
<dbReference type="OrthoDB" id="648285at2759"/>
<feature type="transmembrane region" description="Helical" evidence="8">
    <location>
        <begin position="317"/>
        <end position="341"/>
    </location>
</feature>
<dbReference type="InterPro" id="IPR005829">
    <property type="entry name" value="Sugar_transporter_CS"/>
</dbReference>
<keyword evidence="6 8" id="KW-0472">Membrane</keyword>
<evidence type="ECO:0000313" key="10">
    <source>
        <dbReference type="EMBL" id="ODQ68969.1"/>
    </source>
</evidence>
<dbReference type="PROSITE" id="PS00217">
    <property type="entry name" value="SUGAR_TRANSPORT_2"/>
    <property type="match status" value="1"/>
</dbReference>
<feature type="transmembrane region" description="Helical" evidence="8">
    <location>
        <begin position="64"/>
        <end position="84"/>
    </location>
</feature>
<dbReference type="InterPro" id="IPR036259">
    <property type="entry name" value="MFS_trans_sf"/>
</dbReference>
<dbReference type="SUPFAM" id="SSF103473">
    <property type="entry name" value="MFS general substrate transporter"/>
    <property type="match status" value="1"/>
</dbReference>
<dbReference type="PRINTS" id="PR00171">
    <property type="entry name" value="SUGRTRNSPORT"/>
</dbReference>
<dbReference type="Proteomes" id="UP000094385">
    <property type="component" value="Unassembled WGS sequence"/>
</dbReference>
<sequence>MHGLEITKSTTPGKGDQYPAVITVEDSAPLPELSKLEKALKPKSFSTQYPPWVSSRYLMAVTSFYASLGDYLFGFDQGIMAGLLVNKVFKDRFFSNYMDSSGSISPNITGITVACLQVSAGFAALSCSRLCDILGRRYCMRVGGLIYFVAAFVQVFAPSLPCFIVGRTIQGFGVGFLSMTVPVIQSEIAAGHKRGLMVGVEFTFNILGYATSCWVDYGFFFHLPSNMSWQGPYFVQCSIAFLLLALSIVVPETPRWLAANGFAAEALQTLANLHGNGSIEKDEVVAMNIEIQEAVLYERHLGVASWKEMFTTYRHRTFMAMTGQMFAQLNGINVISFYLASSLSNAGFSTEKSLLYAGYNSIVYIFATLPTWYLADRWGRRPLLMFGSIAMALALSMVCMFTEMDSLSTLQRANGMFGFVVVYNAIFGATWGPIPWLLPAEVFPLRARAKGMALATVANWCFNFAIGMSSPAAFAKIKGYYYLIIVGFCVISLVMVKFMYIETAKVTLEEIAIQFGDRAFEHEDQLELQEMVNLRSGKKVETKA</sequence>
<keyword evidence="11" id="KW-1185">Reference proteome</keyword>
<evidence type="ECO:0000256" key="4">
    <source>
        <dbReference type="ARBA" id="ARBA00022692"/>
    </source>
</evidence>
<reference evidence="10 11" key="1">
    <citation type="journal article" date="2016" name="Proc. Natl. Acad. Sci. U.S.A.">
        <title>Comparative genomics of biotechnologically important yeasts.</title>
        <authorList>
            <person name="Riley R."/>
            <person name="Haridas S."/>
            <person name="Wolfe K.H."/>
            <person name="Lopes M.R."/>
            <person name="Hittinger C.T."/>
            <person name="Goeker M."/>
            <person name="Salamov A.A."/>
            <person name="Wisecaver J.H."/>
            <person name="Long T.M."/>
            <person name="Calvey C.H."/>
            <person name="Aerts A.L."/>
            <person name="Barry K.W."/>
            <person name="Choi C."/>
            <person name="Clum A."/>
            <person name="Coughlan A.Y."/>
            <person name="Deshpande S."/>
            <person name="Douglass A.P."/>
            <person name="Hanson S.J."/>
            <person name="Klenk H.-P."/>
            <person name="LaButti K.M."/>
            <person name="Lapidus A."/>
            <person name="Lindquist E.A."/>
            <person name="Lipzen A.M."/>
            <person name="Meier-Kolthoff J.P."/>
            <person name="Ohm R.A."/>
            <person name="Otillar R.P."/>
            <person name="Pangilinan J.L."/>
            <person name="Peng Y."/>
            <person name="Rokas A."/>
            <person name="Rosa C.A."/>
            <person name="Scheuner C."/>
            <person name="Sibirny A.A."/>
            <person name="Slot J.C."/>
            <person name="Stielow J.B."/>
            <person name="Sun H."/>
            <person name="Kurtzman C.P."/>
            <person name="Blackwell M."/>
            <person name="Grigoriev I.V."/>
            <person name="Jeffries T.W."/>
        </authorList>
    </citation>
    <scope>NUCLEOTIDE SEQUENCE [LARGE SCALE GENOMIC DNA]</scope>
    <source>
        <strain evidence="10 11">NRRL Y-11557</strain>
    </source>
</reference>
<evidence type="ECO:0000313" key="11">
    <source>
        <dbReference type="Proteomes" id="UP000094385"/>
    </source>
</evidence>
<accession>A0A1E3PU68</accession>
<evidence type="ECO:0000259" key="9">
    <source>
        <dbReference type="PROSITE" id="PS50850"/>
    </source>
</evidence>
<evidence type="ECO:0000256" key="7">
    <source>
        <dbReference type="RuleBase" id="RU003346"/>
    </source>
</evidence>
<dbReference type="AlphaFoldDB" id="A0A1E3PU68"/>
<feature type="transmembrane region" description="Helical" evidence="8">
    <location>
        <begin position="104"/>
        <end position="126"/>
    </location>
</feature>
<organism evidence="10 11">
    <name type="scientific">Lipomyces starkeyi NRRL Y-11557</name>
    <dbReference type="NCBI Taxonomy" id="675824"/>
    <lineage>
        <taxon>Eukaryota</taxon>
        <taxon>Fungi</taxon>
        <taxon>Dikarya</taxon>
        <taxon>Ascomycota</taxon>
        <taxon>Saccharomycotina</taxon>
        <taxon>Lipomycetes</taxon>
        <taxon>Lipomycetales</taxon>
        <taxon>Lipomycetaceae</taxon>
        <taxon>Lipomyces</taxon>
    </lineage>
</organism>
<feature type="transmembrane region" description="Helical" evidence="8">
    <location>
        <begin position="163"/>
        <end position="184"/>
    </location>
</feature>
<feature type="transmembrane region" description="Helical" evidence="8">
    <location>
        <begin position="353"/>
        <end position="375"/>
    </location>
</feature>
<dbReference type="GO" id="GO:0005351">
    <property type="term" value="F:carbohydrate:proton symporter activity"/>
    <property type="evidence" value="ECO:0007669"/>
    <property type="project" value="TreeGrafter"/>
</dbReference>
<feature type="transmembrane region" description="Helical" evidence="8">
    <location>
        <begin position="196"/>
        <end position="221"/>
    </location>
</feature>
<feature type="transmembrane region" description="Helical" evidence="8">
    <location>
        <begin position="382"/>
        <end position="404"/>
    </location>
</feature>
<dbReference type="PANTHER" id="PTHR48022:SF74">
    <property type="entry name" value="SUGAR TRANSPORTER, PUTATIVE (AFU_ORTHOLOGUE AFUA_8G02010)-RELATED"/>
    <property type="match status" value="1"/>
</dbReference>
<evidence type="ECO:0000256" key="5">
    <source>
        <dbReference type="ARBA" id="ARBA00022989"/>
    </source>
</evidence>
<dbReference type="InterPro" id="IPR050360">
    <property type="entry name" value="MFS_Sugar_Transporters"/>
</dbReference>
<comment type="similarity">
    <text evidence="2 7">Belongs to the major facilitator superfamily. Sugar transporter (TC 2.A.1.1) family.</text>
</comment>
<dbReference type="Gene3D" id="1.20.1250.20">
    <property type="entry name" value="MFS general substrate transporter like domains"/>
    <property type="match status" value="1"/>
</dbReference>
<evidence type="ECO:0000256" key="3">
    <source>
        <dbReference type="ARBA" id="ARBA00022448"/>
    </source>
</evidence>
<keyword evidence="5 8" id="KW-1133">Transmembrane helix</keyword>
<feature type="transmembrane region" description="Helical" evidence="8">
    <location>
        <begin position="233"/>
        <end position="250"/>
    </location>
</feature>
<dbReference type="PANTHER" id="PTHR48022">
    <property type="entry name" value="PLASTIDIC GLUCOSE TRANSPORTER 4"/>
    <property type="match status" value="1"/>
</dbReference>
<comment type="subcellular location">
    <subcellularLocation>
        <location evidence="1">Membrane</location>
        <topology evidence="1">Multi-pass membrane protein</topology>
    </subcellularLocation>
</comment>
<keyword evidence="3 7" id="KW-0813">Transport</keyword>
<dbReference type="NCBIfam" id="TIGR00879">
    <property type="entry name" value="SP"/>
    <property type="match status" value="1"/>
</dbReference>
<dbReference type="GO" id="GO:0016020">
    <property type="term" value="C:membrane"/>
    <property type="evidence" value="ECO:0007669"/>
    <property type="project" value="UniProtKB-SubCell"/>
</dbReference>
<evidence type="ECO:0000256" key="6">
    <source>
        <dbReference type="ARBA" id="ARBA00023136"/>
    </source>
</evidence>
<dbReference type="InterPro" id="IPR005828">
    <property type="entry name" value="MFS_sugar_transport-like"/>
</dbReference>
<gene>
    <name evidence="10" type="ORF">LIPSTDRAFT_7331</name>
</gene>